<organism evidence="2">
    <name type="scientific">Emiliania huxleyi</name>
    <name type="common">Coccolithophore</name>
    <name type="synonym">Pontosphaera huxleyi</name>
    <dbReference type="NCBI Taxonomy" id="2903"/>
    <lineage>
        <taxon>Eukaryota</taxon>
        <taxon>Haptista</taxon>
        <taxon>Haptophyta</taxon>
        <taxon>Prymnesiophyceae</taxon>
        <taxon>Isochrysidales</taxon>
        <taxon>Noelaerhabdaceae</taxon>
        <taxon>Emiliania</taxon>
    </lineage>
</organism>
<reference evidence="2" key="1">
    <citation type="submission" date="2021-01" db="EMBL/GenBank/DDBJ databases">
        <authorList>
            <person name="Corre E."/>
            <person name="Pelletier E."/>
            <person name="Niang G."/>
            <person name="Scheremetjew M."/>
            <person name="Finn R."/>
            <person name="Kale V."/>
            <person name="Holt S."/>
            <person name="Cochrane G."/>
            <person name="Meng A."/>
            <person name="Brown T."/>
            <person name="Cohen L."/>
        </authorList>
    </citation>
    <scope>NUCLEOTIDE SEQUENCE</scope>
    <source>
        <strain evidence="2">379</strain>
    </source>
</reference>
<evidence type="ECO:0000256" key="1">
    <source>
        <dbReference type="SAM" id="MobiDB-lite"/>
    </source>
</evidence>
<dbReference type="Gene3D" id="2.130.10.10">
    <property type="entry name" value="YVTN repeat-like/Quinoprotein amine dehydrogenase"/>
    <property type="match status" value="2"/>
</dbReference>
<dbReference type="SUPFAM" id="SSF50998">
    <property type="entry name" value="Quinoprotein alcohol dehydrogenase-like"/>
    <property type="match status" value="1"/>
</dbReference>
<dbReference type="InterPro" id="IPR015943">
    <property type="entry name" value="WD40/YVTN_repeat-like_dom_sf"/>
</dbReference>
<dbReference type="InterPro" id="IPR040379">
    <property type="entry name" value="WDR19/dyf-2"/>
</dbReference>
<dbReference type="GO" id="GO:0005929">
    <property type="term" value="C:cilium"/>
    <property type="evidence" value="ECO:0007669"/>
    <property type="project" value="TreeGrafter"/>
</dbReference>
<dbReference type="SUPFAM" id="SSF50978">
    <property type="entry name" value="WD40 repeat-like"/>
    <property type="match status" value="2"/>
</dbReference>
<gene>
    <name evidence="2" type="ORF">EHUX00137_LOCUS24587</name>
</gene>
<dbReference type="GO" id="GO:0060271">
    <property type="term" value="P:cilium assembly"/>
    <property type="evidence" value="ECO:0007669"/>
    <property type="project" value="TreeGrafter"/>
</dbReference>
<dbReference type="AlphaFoldDB" id="A0A7S3SPM8"/>
<dbReference type="InterPro" id="IPR036322">
    <property type="entry name" value="WD40_repeat_dom_sf"/>
</dbReference>
<feature type="compositionally biased region" description="Polar residues" evidence="1">
    <location>
        <begin position="1"/>
        <end position="18"/>
    </location>
</feature>
<dbReference type="InterPro" id="IPR011047">
    <property type="entry name" value="Quinoprotein_ADH-like_sf"/>
</dbReference>
<dbReference type="PANTHER" id="PTHR14920">
    <property type="entry name" value="OSMOTIC AVOIDANCE ABNORMAL PROTEIN 1/WD REPEAT MEMBRANE PROTEIN"/>
    <property type="match status" value="1"/>
</dbReference>
<dbReference type="EMBL" id="HBIR01031700">
    <property type="protein sequence ID" value="CAE0561094.1"/>
    <property type="molecule type" value="Transcribed_RNA"/>
</dbReference>
<evidence type="ECO:0000313" key="2">
    <source>
        <dbReference type="EMBL" id="CAE0561094.1"/>
    </source>
</evidence>
<feature type="compositionally biased region" description="Low complexity" evidence="1">
    <location>
        <begin position="42"/>
        <end position="57"/>
    </location>
</feature>
<dbReference type="GO" id="GO:0035721">
    <property type="term" value="P:intraciliary retrograde transport"/>
    <property type="evidence" value="ECO:0007669"/>
    <property type="project" value="InterPro"/>
</dbReference>
<dbReference type="GO" id="GO:0030991">
    <property type="term" value="C:intraciliary transport particle A"/>
    <property type="evidence" value="ECO:0007669"/>
    <property type="project" value="TreeGrafter"/>
</dbReference>
<feature type="region of interest" description="Disordered" evidence="1">
    <location>
        <begin position="1"/>
        <end position="76"/>
    </location>
</feature>
<accession>A0A7S3SPM8</accession>
<sequence length="895" mass="93887">MSQKTSLLGSDGESSTPESAYKARLARARSANLNRRQSRTDSSSSALSPESSLQSSPSAPPPARSASKETPRPPPAAAGAAFELLAAGEGHAGAYWSYSEPRGMLGVVDRSQLLRIIDKTGQLLYRVQLPAEGTTIFLGWEKSGAVLAAVQRLGGAFLWFPARPENVQQWEGMQFSTKVLKNSLVKRNSHFDTCFACWSDAGKLMLGLADGNFAIWDLGSNETFMSRTHFPGKHRNAITCGAWTPDGTSLALGSATQLKVSAPIANASWEGTAAKLDLAAGVSGGFQKVSFSSDGRMLAAFAGSSVFRSLGIYSVKEGGVAKNGAMRVLTPVGEVKPSPSLGSLQAALWLGPFTLAVVCATGRVKLLQYLRHEDFFTLTEESCAVTEAGVVTAAVLATGHVAIAHSSKVALWDPVGKRTVQEVALPKAPKDVRLTALEHTPDLLLVSRSDGSVLSQPLPLLEYVDHQRVVVGDADAAASEEAAAGVGPVQPTLLLEVSAAEGASSRPNMTPLAHCYSPTLRKLAVVNSDSKLLVFGADKAVLLQNPLPLAACVYLRFDPRSGKNLAVALRGSGVALWNGETSGNLNMWTGMTREGGLFKRSSSAKQKDFDPTTACWSMAGQLAVGMQDGSFAVWDSVSSQVSTSGRSGKHSSPVTAGDWRTSLFAPALALASTSTIKVSRGFEAAEWGSTALKLKLPKRSAGGSMKSLPGRAKADVEGLHFSALKFSGGGRHLAVLAAPTSAPRLTQVILYEIQAESEALVASREYVGDGVGGAPFEVCWSGELLVIFSRTDSGGSIRTIRSMPGAVEPSWPPDPRDAPGRMTCGGLSPRGLVAAAFACGERGEVLLFGLPALEPLGKISTPGVPSDLQLHAPTEASRHTLSVAFDGGGVQVWEV</sequence>
<proteinExistence type="predicted"/>
<dbReference type="PANTHER" id="PTHR14920:SF0">
    <property type="entry name" value="WD REPEAT DOMAIN 19"/>
    <property type="match status" value="1"/>
</dbReference>
<protein>
    <submittedName>
        <fullName evidence="2">Uncharacterized protein</fullName>
    </submittedName>
</protein>
<name>A0A7S3SPM8_EMIHU</name>